<sequence>MVVQLSCLKAFFCLVGEVFQLEAVLQQVVGILYRPPLEVDAPEISTLVLGIVDNQDVNVKEFFLFVLQRCIR</sequence>
<name>A0A645A2A2_9ZZZZ</name>
<dbReference type="EMBL" id="VSSQ01011633">
    <property type="protein sequence ID" value="MPM47315.1"/>
    <property type="molecule type" value="Genomic_DNA"/>
</dbReference>
<reference evidence="1" key="1">
    <citation type="submission" date="2019-08" db="EMBL/GenBank/DDBJ databases">
        <authorList>
            <person name="Kucharzyk K."/>
            <person name="Murdoch R.W."/>
            <person name="Higgins S."/>
            <person name="Loffler F."/>
        </authorList>
    </citation>
    <scope>NUCLEOTIDE SEQUENCE</scope>
</reference>
<organism evidence="1">
    <name type="scientific">bioreactor metagenome</name>
    <dbReference type="NCBI Taxonomy" id="1076179"/>
    <lineage>
        <taxon>unclassified sequences</taxon>
        <taxon>metagenomes</taxon>
        <taxon>ecological metagenomes</taxon>
    </lineage>
</organism>
<dbReference type="AlphaFoldDB" id="A0A645A2A2"/>
<comment type="caution">
    <text evidence="1">The sequence shown here is derived from an EMBL/GenBank/DDBJ whole genome shotgun (WGS) entry which is preliminary data.</text>
</comment>
<gene>
    <name evidence="1" type="ORF">SDC9_94024</name>
</gene>
<proteinExistence type="predicted"/>
<evidence type="ECO:0000313" key="1">
    <source>
        <dbReference type="EMBL" id="MPM47315.1"/>
    </source>
</evidence>
<protein>
    <submittedName>
        <fullName evidence="1">Uncharacterized protein</fullName>
    </submittedName>
</protein>
<accession>A0A645A2A2</accession>